<proteinExistence type="predicted"/>
<name>A0A7W9IAR2_9ACTN</name>
<gene>
    <name evidence="2" type="ORF">F4562_000280</name>
</gene>
<organism evidence="2 3">
    <name type="scientific">Streptosporangium becharense</name>
    <dbReference type="NCBI Taxonomy" id="1816182"/>
    <lineage>
        <taxon>Bacteria</taxon>
        <taxon>Bacillati</taxon>
        <taxon>Actinomycetota</taxon>
        <taxon>Actinomycetes</taxon>
        <taxon>Streptosporangiales</taxon>
        <taxon>Streptosporangiaceae</taxon>
        <taxon>Streptosporangium</taxon>
    </lineage>
</organism>
<protein>
    <submittedName>
        <fullName evidence="2">Uncharacterized protein</fullName>
    </submittedName>
</protein>
<evidence type="ECO:0000313" key="3">
    <source>
        <dbReference type="Proteomes" id="UP000540685"/>
    </source>
</evidence>
<feature type="region of interest" description="Disordered" evidence="1">
    <location>
        <begin position="40"/>
        <end position="67"/>
    </location>
</feature>
<accession>A0A7W9IAR2</accession>
<comment type="caution">
    <text evidence="2">The sequence shown here is derived from an EMBL/GenBank/DDBJ whole genome shotgun (WGS) entry which is preliminary data.</text>
</comment>
<dbReference type="EMBL" id="JACHMP010000001">
    <property type="protein sequence ID" value="MBB5817218.1"/>
    <property type="molecule type" value="Genomic_DNA"/>
</dbReference>
<feature type="compositionally biased region" description="Basic and acidic residues" evidence="1">
    <location>
        <begin position="58"/>
        <end position="67"/>
    </location>
</feature>
<dbReference type="RefSeq" id="WP_184546292.1">
    <property type="nucleotide sequence ID" value="NZ_JACHMP010000001.1"/>
</dbReference>
<evidence type="ECO:0000313" key="2">
    <source>
        <dbReference type="EMBL" id="MBB5817218.1"/>
    </source>
</evidence>
<evidence type="ECO:0000256" key="1">
    <source>
        <dbReference type="SAM" id="MobiDB-lite"/>
    </source>
</evidence>
<dbReference type="Proteomes" id="UP000540685">
    <property type="component" value="Unassembled WGS sequence"/>
</dbReference>
<reference evidence="2 3" key="1">
    <citation type="submission" date="2020-08" db="EMBL/GenBank/DDBJ databases">
        <title>Sequencing the genomes of 1000 actinobacteria strains.</title>
        <authorList>
            <person name="Klenk H.-P."/>
        </authorList>
    </citation>
    <scope>NUCLEOTIDE SEQUENCE [LARGE SCALE GENOMIC DNA]</scope>
    <source>
        <strain evidence="2 3">DSM 46887</strain>
    </source>
</reference>
<keyword evidence="3" id="KW-1185">Reference proteome</keyword>
<sequence>MAAGPLTGNDRPTDPYRCRMLEIGLARRKVELYERMLTELPDAPQTLEVPGRRTRPPGRADRPPVTP</sequence>
<dbReference type="AlphaFoldDB" id="A0A7W9IAR2"/>